<feature type="transmembrane region" description="Helical" evidence="5">
    <location>
        <begin position="42"/>
        <end position="60"/>
    </location>
</feature>
<reference evidence="6 7" key="1">
    <citation type="submission" date="2017-03" db="EMBL/GenBank/DDBJ databases">
        <title>An alternative strategy for trypanosome survival in the mammalian bloodstream revealed through genome and transcriptome analysis of the ubiquitous bovine parasite Trypanosoma (Megatrypanum) theileri.</title>
        <authorList>
            <person name="Kelly S."/>
            <person name="Ivens A."/>
            <person name="Mott A."/>
            <person name="O'Neill E."/>
            <person name="Emms D."/>
            <person name="Macleod O."/>
            <person name="Voorheis P."/>
            <person name="Matthews J."/>
            <person name="Matthews K."/>
            <person name="Carrington M."/>
        </authorList>
    </citation>
    <scope>NUCLEOTIDE SEQUENCE [LARGE SCALE GENOMIC DNA]</scope>
    <source>
        <strain evidence="6">Edinburgh</strain>
    </source>
</reference>
<dbReference type="InterPro" id="IPR006696">
    <property type="entry name" value="DUF423"/>
</dbReference>
<feature type="transmembrane region" description="Helical" evidence="5">
    <location>
        <begin position="80"/>
        <end position="102"/>
    </location>
</feature>
<evidence type="ECO:0000256" key="2">
    <source>
        <dbReference type="ARBA" id="ARBA00022692"/>
    </source>
</evidence>
<dbReference type="PANTHER" id="PTHR43461">
    <property type="entry name" value="TRANSMEMBRANE PROTEIN 256"/>
    <property type="match status" value="1"/>
</dbReference>
<dbReference type="RefSeq" id="XP_028882998.1">
    <property type="nucleotide sequence ID" value="XM_029025588.1"/>
</dbReference>
<organism evidence="6 7">
    <name type="scientific">Trypanosoma theileri</name>
    <dbReference type="NCBI Taxonomy" id="67003"/>
    <lineage>
        <taxon>Eukaryota</taxon>
        <taxon>Discoba</taxon>
        <taxon>Euglenozoa</taxon>
        <taxon>Kinetoplastea</taxon>
        <taxon>Metakinetoplastina</taxon>
        <taxon>Trypanosomatida</taxon>
        <taxon>Trypanosomatidae</taxon>
        <taxon>Trypanosoma</taxon>
    </lineage>
</organism>
<evidence type="ECO:0000313" key="7">
    <source>
        <dbReference type="Proteomes" id="UP000192257"/>
    </source>
</evidence>
<dbReference type="VEuPathDB" id="TriTrypDB:TM35_000141430"/>
<dbReference type="GO" id="GO:0016020">
    <property type="term" value="C:membrane"/>
    <property type="evidence" value="ECO:0007669"/>
    <property type="project" value="UniProtKB-SubCell"/>
</dbReference>
<comment type="caution">
    <text evidence="6">The sequence shown here is derived from an EMBL/GenBank/DDBJ whole genome shotgun (WGS) entry which is preliminary data.</text>
</comment>
<dbReference type="GeneID" id="39985368"/>
<dbReference type="OrthoDB" id="246325at2759"/>
<sequence length="129" mass="13441">MPKVRDTSMIVVGALGFVAVAAGGLGTHVLDPYLTPEEKKAWGLAMQFNLVHAAALMAVFATLKNVDPDSSASRNLTRSFYLLLAGTVLFAGSIYAMCLGAPPKTVGPLTPVGGITLMLGWIFTALAGF</sequence>
<dbReference type="Pfam" id="PF04241">
    <property type="entry name" value="DUF423"/>
    <property type="match status" value="1"/>
</dbReference>
<evidence type="ECO:0000256" key="4">
    <source>
        <dbReference type="ARBA" id="ARBA00023136"/>
    </source>
</evidence>
<evidence type="ECO:0000256" key="1">
    <source>
        <dbReference type="ARBA" id="ARBA00004141"/>
    </source>
</evidence>
<evidence type="ECO:0008006" key="8">
    <source>
        <dbReference type="Google" id="ProtNLM"/>
    </source>
</evidence>
<keyword evidence="4 5" id="KW-0472">Membrane</keyword>
<evidence type="ECO:0000256" key="5">
    <source>
        <dbReference type="SAM" id="Phobius"/>
    </source>
</evidence>
<dbReference type="EMBL" id="NBCO01000014">
    <property type="protein sequence ID" value="ORC88932.1"/>
    <property type="molecule type" value="Genomic_DNA"/>
</dbReference>
<gene>
    <name evidence="6" type="ORF">TM35_000141430</name>
</gene>
<accession>A0A1X0NW75</accession>
<keyword evidence="7" id="KW-1185">Reference proteome</keyword>
<keyword evidence="2 5" id="KW-0812">Transmembrane</keyword>
<evidence type="ECO:0000256" key="3">
    <source>
        <dbReference type="ARBA" id="ARBA00022989"/>
    </source>
</evidence>
<name>A0A1X0NW75_9TRYP</name>
<dbReference type="PANTHER" id="PTHR43461:SF1">
    <property type="entry name" value="TRANSMEMBRANE PROTEIN 256"/>
    <property type="match status" value="1"/>
</dbReference>
<comment type="subcellular location">
    <subcellularLocation>
        <location evidence="1">Membrane</location>
        <topology evidence="1">Multi-pass membrane protein</topology>
    </subcellularLocation>
</comment>
<evidence type="ECO:0000313" key="6">
    <source>
        <dbReference type="EMBL" id="ORC88932.1"/>
    </source>
</evidence>
<feature type="transmembrane region" description="Helical" evidence="5">
    <location>
        <begin position="108"/>
        <end position="128"/>
    </location>
</feature>
<protein>
    <recommendedName>
        <fullName evidence="8">DUF423 domain-containing protein</fullName>
    </recommendedName>
</protein>
<proteinExistence type="predicted"/>
<keyword evidence="3 5" id="KW-1133">Transmembrane helix</keyword>
<dbReference type="Proteomes" id="UP000192257">
    <property type="component" value="Unassembled WGS sequence"/>
</dbReference>
<dbReference type="AlphaFoldDB" id="A0A1X0NW75"/>